<gene>
    <name evidence="2" type="ORF">H6P81_000914</name>
</gene>
<evidence type="ECO:0000256" key="1">
    <source>
        <dbReference type="SAM" id="MobiDB-lite"/>
    </source>
</evidence>
<keyword evidence="3" id="KW-1185">Reference proteome</keyword>
<evidence type="ECO:0000313" key="2">
    <source>
        <dbReference type="EMBL" id="KAG9456406.1"/>
    </source>
</evidence>
<dbReference type="EMBL" id="JAINDJ010000002">
    <property type="protein sequence ID" value="KAG9456406.1"/>
    <property type="molecule type" value="Genomic_DNA"/>
</dbReference>
<organism evidence="2 3">
    <name type="scientific">Aristolochia fimbriata</name>
    <name type="common">White veined hardy Dutchman's pipe vine</name>
    <dbReference type="NCBI Taxonomy" id="158543"/>
    <lineage>
        <taxon>Eukaryota</taxon>
        <taxon>Viridiplantae</taxon>
        <taxon>Streptophyta</taxon>
        <taxon>Embryophyta</taxon>
        <taxon>Tracheophyta</taxon>
        <taxon>Spermatophyta</taxon>
        <taxon>Magnoliopsida</taxon>
        <taxon>Magnoliidae</taxon>
        <taxon>Piperales</taxon>
        <taxon>Aristolochiaceae</taxon>
        <taxon>Aristolochia</taxon>
    </lineage>
</organism>
<proteinExistence type="predicted"/>
<comment type="caution">
    <text evidence="2">The sequence shown here is derived from an EMBL/GenBank/DDBJ whole genome shotgun (WGS) entry which is preliminary data.</text>
</comment>
<evidence type="ECO:0000313" key="3">
    <source>
        <dbReference type="Proteomes" id="UP000825729"/>
    </source>
</evidence>
<feature type="region of interest" description="Disordered" evidence="1">
    <location>
        <begin position="1"/>
        <end position="26"/>
    </location>
</feature>
<name>A0AAV7F9A2_ARIFI</name>
<accession>A0AAV7F9A2</accession>
<dbReference type="AlphaFoldDB" id="A0AAV7F9A2"/>
<protein>
    <recommendedName>
        <fullName evidence="4">Photosystem II phosphoprotein</fullName>
    </recommendedName>
</protein>
<reference evidence="2 3" key="1">
    <citation type="submission" date="2021-07" db="EMBL/GenBank/DDBJ databases">
        <title>The Aristolochia fimbriata genome: insights into angiosperm evolution, floral development and chemical biosynthesis.</title>
        <authorList>
            <person name="Jiao Y."/>
        </authorList>
    </citation>
    <scope>NUCLEOTIDE SEQUENCE [LARGE SCALE GENOMIC DNA]</scope>
    <source>
        <strain evidence="2">IBCAS-2021</strain>
        <tissue evidence="2">Leaf</tissue>
    </source>
</reference>
<dbReference type="Proteomes" id="UP000825729">
    <property type="component" value="Unassembled WGS sequence"/>
</dbReference>
<sequence>MEKPRIARSGPAAPTAGSSPKGKIKGTRESFFNGAVVVLRTVGSSFSSSTTTTTTLWFWTSEMINSSSFMA</sequence>
<evidence type="ECO:0008006" key="4">
    <source>
        <dbReference type="Google" id="ProtNLM"/>
    </source>
</evidence>